<evidence type="ECO:0000313" key="2">
    <source>
        <dbReference type="EMBL" id="MBB5254464.1"/>
    </source>
</evidence>
<evidence type="ECO:0000256" key="1">
    <source>
        <dbReference type="SAM" id="Phobius"/>
    </source>
</evidence>
<dbReference type="EMBL" id="JACHFY010000016">
    <property type="protein sequence ID" value="MBB5254464.1"/>
    <property type="molecule type" value="Genomic_DNA"/>
</dbReference>
<dbReference type="SUPFAM" id="SSF117916">
    <property type="entry name" value="Fe-S cluster assembly (FSCA) domain-like"/>
    <property type="match status" value="1"/>
</dbReference>
<dbReference type="RefSeq" id="WP_231113745.1">
    <property type="nucleotide sequence ID" value="NZ_CP045484.1"/>
</dbReference>
<evidence type="ECO:0008006" key="4">
    <source>
        <dbReference type="Google" id="ProtNLM"/>
    </source>
</evidence>
<protein>
    <recommendedName>
        <fullName evidence="4">DUF59 domain-containing protein</fullName>
    </recommendedName>
</protein>
<name>A0A7J9RZ17_SULOH</name>
<proteinExistence type="predicted"/>
<dbReference type="AlphaFoldDB" id="A0A7J9RZ17"/>
<keyword evidence="1" id="KW-1133">Transmembrane helix</keyword>
<dbReference type="InterPro" id="IPR034904">
    <property type="entry name" value="FSCA_dom_sf"/>
</dbReference>
<comment type="caution">
    <text evidence="2">The sequence shown here is derived from an EMBL/GenBank/DDBJ whole genome shotgun (WGS) entry which is preliminary data.</text>
</comment>
<dbReference type="GeneID" id="42800713"/>
<gene>
    <name evidence="2" type="ORF">HNQ62_002238</name>
</gene>
<keyword evidence="1" id="KW-0812">Transmembrane</keyword>
<evidence type="ECO:0000313" key="3">
    <source>
        <dbReference type="Proteomes" id="UP000582213"/>
    </source>
</evidence>
<feature type="transmembrane region" description="Helical" evidence="1">
    <location>
        <begin position="41"/>
        <end position="63"/>
    </location>
</feature>
<accession>A0A7J9RZ17</accession>
<keyword evidence="1" id="KW-0472">Membrane</keyword>
<sequence>MEEELVKCLENLKNVVEPETGISIVDLGLVRVSKENGETTIYYIPISAYTSPILVIAVGIQILKECKAKVKVENYYLEEEINKRLEVLINELSRLPSQTTT</sequence>
<organism evidence="2 3">
    <name type="scientific">Sulfurisphaera ohwakuensis</name>
    <dbReference type="NCBI Taxonomy" id="69656"/>
    <lineage>
        <taxon>Archaea</taxon>
        <taxon>Thermoproteota</taxon>
        <taxon>Thermoprotei</taxon>
        <taxon>Sulfolobales</taxon>
        <taxon>Sulfolobaceae</taxon>
        <taxon>Sulfurisphaera</taxon>
    </lineage>
</organism>
<reference evidence="2 3" key="1">
    <citation type="submission" date="2020-08" db="EMBL/GenBank/DDBJ databases">
        <title>Genomic Encyclopedia of Type Strains, Phase IV (KMG-IV): sequencing the most valuable type-strain genomes for metagenomic binning, comparative biology and taxonomic classification.</title>
        <authorList>
            <person name="Goeker M."/>
        </authorList>
    </citation>
    <scope>NUCLEOTIDE SEQUENCE [LARGE SCALE GENOMIC DNA]</scope>
    <source>
        <strain evidence="2 3">DSM 12421</strain>
    </source>
</reference>
<dbReference type="Gene3D" id="3.30.300.130">
    <property type="entry name" value="Fe-S cluster assembly (FSCA)"/>
    <property type="match status" value="1"/>
</dbReference>
<dbReference type="Proteomes" id="UP000582213">
    <property type="component" value="Unassembled WGS sequence"/>
</dbReference>